<comment type="caution">
    <text evidence="2">The sequence shown here is derived from an EMBL/GenBank/DDBJ whole genome shotgun (WGS) entry which is preliminary data.</text>
</comment>
<feature type="compositionally biased region" description="Low complexity" evidence="1">
    <location>
        <begin position="114"/>
        <end position="145"/>
    </location>
</feature>
<evidence type="ECO:0000313" key="2">
    <source>
        <dbReference type="EMBL" id="GAA2155608.1"/>
    </source>
</evidence>
<keyword evidence="3" id="KW-1185">Reference proteome</keyword>
<evidence type="ECO:0000256" key="1">
    <source>
        <dbReference type="SAM" id="MobiDB-lite"/>
    </source>
</evidence>
<protein>
    <recommendedName>
        <fullName evidence="4">Excreted virulence factor EspC (Type VII ESX diderm)</fullName>
    </recommendedName>
</protein>
<evidence type="ECO:0000313" key="3">
    <source>
        <dbReference type="Proteomes" id="UP001422759"/>
    </source>
</evidence>
<reference evidence="2 3" key="1">
    <citation type="journal article" date="2019" name="Int. J. Syst. Evol. Microbiol.">
        <title>The Global Catalogue of Microorganisms (GCM) 10K type strain sequencing project: providing services to taxonomists for standard genome sequencing and annotation.</title>
        <authorList>
            <consortium name="The Broad Institute Genomics Platform"/>
            <consortium name="The Broad Institute Genome Sequencing Center for Infectious Disease"/>
            <person name="Wu L."/>
            <person name="Ma J."/>
        </authorList>
    </citation>
    <scope>NUCLEOTIDE SEQUENCE [LARGE SCALE GENOMIC DNA]</scope>
    <source>
        <strain evidence="2 3">JCM 14560</strain>
    </source>
</reference>
<dbReference type="Gene3D" id="3.30.70.890">
    <property type="entry name" value="GHMP kinase, C-terminal domain"/>
    <property type="match status" value="1"/>
</dbReference>
<name>A0ABN3A7W8_9ACTN</name>
<gene>
    <name evidence="2" type="ORF">GCM10009760_55690</name>
</gene>
<dbReference type="EMBL" id="BAAANT010000047">
    <property type="protein sequence ID" value="GAA2155608.1"/>
    <property type="molecule type" value="Genomic_DNA"/>
</dbReference>
<dbReference type="Proteomes" id="UP001422759">
    <property type="component" value="Unassembled WGS sequence"/>
</dbReference>
<organism evidence="2 3">
    <name type="scientific">Kitasatospora kazusensis</name>
    <dbReference type="NCBI Taxonomy" id="407974"/>
    <lineage>
        <taxon>Bacteria</taxon>
        <taxon>Bacillati</taxon>
        <taxon>Actinomycetota</taxon>
        <taxon>Actinomycetes</taxon>
        <taxon>Kitasatosporales</taxon>
        <taxon>Streptomycetaceae</taxon>
        <taxon>Kitasatospora</taxon>
    </lineage>
</organism>
<accession>A0ABN3A7W8</accession>
<sequence length="181" mass="18695">MADASFHIDLGEVEAAAKLIRGMVDDLQGPTNDLEAVVKQVTATVYGTDTLGKALTGAGSSVGGLAEHQQQVLAGIQEYLKNSAAMAQNLLTMVEQHRATDDLQASEMKRVLDGGAPSSPGTPTSTPTPVAVPVAAPGPVPTTVTDSGYQDPTKPNLDYNKPPPTRLEPGPRTGAGGRQLI</sequence>
<feature type="region of interest" description="Disordered" evidence="1">
    <location>
        <begin position="111"/>
        <end position="181"/>
    </location>
</feature>
<proteinExistence type="predicted"/>
<dbReference type="RefSeq" id="WP_344468735.1">
    <property type="nucleotide sequence ID" value="NZ_BAAANT010000047.1"/>
</dbReference>
<evidence type="ECO:0008006" key="4">
    <source>
        <dbReference type="Google" id="ProtNLM"/>
    </source>
</evidence>
<dbReference type="InterPro" id="IPR036554">
    <property type="entry name" value="GHMP_kinase_C_sf"/>
</dbReference>